<dbReference type="RefSeq" id="WP_003048818.1">
    <property type="nucleotide sequence ID" value="NZ_AEUV02000002.1"/>
</dbReference>
<evidence type="ECO:0000256" key="5">
    <source>
        <dbReference type="ARBA" id="ARBA00023088"/>
    </source>
</evidence>
<dbReference type="InterPro" id="IPR015919">
    <property type="entry name" value="Cadherin-like_sf"/>
</dbReference>
<feature type="compositionally biased region" description="Basic and acidic residues" evidence="6">
    <location>
        <begin position="750"/>
        <end position="779"/>
    </location>
</feature>
<dbReference type="Proteomes" id="UP000004322">
    <property type="component" value="Unassembled WGS sequence"/>
</dbReference>
<dbReference type="GO" id="GO:0016020">
    <property type="term" value="C:membrane"/>
    <property type="evidence" value="ECO:0007669"/>
    <property type="project" value="InterPro"/>
</dbReference>
<dbReference type="SUPFAM" id="SSF49313">
    <property type="entry name" value="Cadherin-like"/>
    <property type="match status" value="2"/>
</dbReference>
<dbReference type="EMBL" id="AEUV02000002">
    <property type="protein sequence ID" value="EHI73299.1"/>
    <property type="molecule type" value="Genomic_DNA"/>
</dbReference>
<protein>
    <recommendedName>
        <fullName evidence="7">Gram-positive cocci surface proteins LPxTG domain-containing protein</fullName>
    </recommendedName>
</protein>
<dbReference type="InterPro" id="IPR013378">
    <property type="entry name" value="InlB-like_B-rpt"/>
</dbReference>
<feature type="region of interest" description="Disordered" evidence="6">
    <location>
        <begin position="593"/>
        <end position="930"/>
    </location>
</feature>
<dbReference type="GO" id="GO:0005509">
    <property type="term" value="F:calcium ion binding"/>
    <property type="evidence" value="ECO:0007669"/>
    <property type="project" value="InterPro"/>
</dbReference>
<keyword evidence="3" id="KW-0964">Secreted</keyword>
<reference evidence="8" key="1">
    <citation type="submission" date="2011-07" db="EMBL/GenBank/DDBJ databases">
        <authorList>
            <person name="Stanhope M.J."/>
            <person name="Durkin A.S."/>
            <person name="Hostetler J."/>
            <person name="Kim M."/>
            <person name="Radune D."/>
            <person name="Singh I."/>
            <person name="Town C.D."/>
        </authorList>
    </citation>
    <scope>NUCLEOTIDE SEQUENCE [LARGE SCALE GENOMIC DNA]</scope>
    <source>
        <strain evidence="8">HS-6</strain>
    </source>
</reference>
<dbReference type="GO" id="GO:0030313">
    <property type="term" value="C:cell envelope"/>
    <property type="evidence" value="ECO:0007669"/>
    <property type="project" value="UniProtKB-SubCell"/>
</dbReference>
<evidence type="ECO:0000256" key="1">
    <source>
        <dbReference type="ARBA" id="ARBA00004196"/>
    </source>
</evidence>
<keyword evidence="5" id="KW-0572">Peptidoglycan-anchor</keyword>
<dbReference type="NCBIfam" id="TIGR02543">
    <property type="entry name" value="List_Bact_rpt"/>
    <property type="match status" value="2"/>
</dbReference>
<dbReference type="NCBIfam" id="TIGR01167">
    <property type="entry name" value="LPXTG_anchor"/>
    <property type="match status" value="1"/>
</dbReference>
<proteinExistence type="predicted"/>
<feature type="compositionally biased region" description="Acidic residues" evidence="6">
    <location>
        <begin position="862"/>
        <end position="877"/>
    </location>
</feature>
<feature type="compositionally biased region" description="Polar residues" evidence="6">
    <location>
        <begin position="679"/>
        <end position="697"/>
    </location>
</feature>
<evidence type="ECO:0000313" key="9">
    <source>
        <dbReference type="Proteomes" id="UP000004322"/>
    </source>
</evidence>
<dbReference type="AlphaFoldDB" id="G5JN18"/>
<organism evidence="8 9">
    <name type="scientific">Streptococcus criceti HS-6</name>
    <dbReference type="NCBI Taxonomy" id="873449"/>
    <lineage>
        <taxon>Bacteria</taxon>
        <taxon>Bacillati</taxon>
        <taxon>Bacillota</taxon>
        <taxon>Bacilli</taxon>
        <taxon>Lactobacillales</taxon>
        <taxon>Streptococcaceae</taxon>
        <taxon>Streptococcus</taxon>
    </lineage>
</organism>
<dbReference type="OrthoDB" id="663332at2"/>
<feature type="compositionally biased region" description="Basic and acidic residues" evidence="6">
    <location>
        <begin position="879"/>
        <end position="890"/>
    </location>
</feature>
<dbReference type="Gene3D" id="2.60.40.4270">
    <property type="entry name" value="Listeria-Bacteroides repeat domain"/>
    <property type="match status" value="3"/>
</dbReference>
<dbReference type="InterPro" id="IPR019931">
    <property type="entry name" value="LPXTG_anchor"/>
</dbReference>
<dbReference type="Gene3D" id="2.60.40.10">
    <property type="entry name" value="Immunoglobulins"/>
    <property type="match status" value="2"/>
</dbReference>
<feature type="compositionally biased region" description="Polar residues" evidence="6">
    <location>
        <begin position="813"/>
        <end position="822"/>
    </location>
</feature>
<evidence type="ECO:0000256" key="2">
    <source>
        <dbReference type="ARBA" id="ARBA00022512"/>
    </source>
</evidence>
<feature type="domain" description="Gram-positive cocci surface proteins LPxTG" evidence="7">
    <location>
        <begin position="919"/>
        <end position="957"/>
    </location>
</feature>
<evidence type="ECO:0000313" key="8">
    <source>
        <dbReference type="EMBL" id="EHI73299.1"/>
    </source>
</evidence>
<gene>
    <name evidence="8" type="ORF">STRCR_1350</name>
</gene>
<dbReference type="Pfam" id="PF05345">
    <property type="entry name" value="He_PIG"/>
    <property type="match status" value="2"/>
</dbReference>
<feature type="compositionally biased region" description="Polar residues" evidence="6">
    <location>
        <begin position="908"/>
        <end position="930"/>
    </location>
</feature>
<name>G5JN18_STRCG</name>
<dbReference type="Pfam" id="PF09479">
    <property type="entry name" value="Flg_new"/>
    <property type="match status" value="3"/>
</dbReference>
<feature type="compositionally biased region" description="Acidic residues" evidence="6">
    <location>
        <begin position="733"/>
        <end position="749"/>
    </location>
</feature>
<keyword evidence="2" id="KW-0134">Cell wall</keyword>
<dbReference type="Pfam" id="PF00746">
    <property type="entry name" value="Gram_pos_anchor"/>
    <property type="match status" value="1"/>
</dbReference>
<comment type="subcellular location">
    <subcellularLocation>
        <location evidence="1">Cell envelope</location>
    </subcellularLocation>
</comment>
<dbReference type="eggNOG" id="COG5604">
    <property type="taxonomic scope" value="Bacteria"/>
</dbReference>
<sequence length="965" mass="105628">MANFILELSNFGDVAVYQVKWGEPLTQYLENKGVPSWSMYNRISPGGSLLARTNYPMPAMDTTIRATGKRFSARPIMYYIDIDTGETFYQQQINSNVGATLNLSSNVEGYDFINFAGQPQGVRQFIVSDSDIWVYFKKKAYNVAFITDSDIPDSHTMVPYKSSVTTLVPTNMTPYVTKKTDEHGINYVFTGWYDNAATSGNPVDFSNVTVPAGGLVYYAGWTKEYVEVTVHRDTTLDKDDKDKYVLLVSSGNNVLNTDNKYAQVDADGHSKKDENNSPIVDNSKTFNGKLDVNDKTNYDGTTLEPIWYKLVNGRLEKANLADEIIDPGTILVPVWEYKTKTVVYNANGGSQPPATEDLEFMRNVIIAEQGEMAAPSQEYVFTGWNTQANGSGKTYRPKDLLGFNQFSGDSLTLYAQWRKNPDYDFATVTYNPNGGNGSVVSKHHKTNSPIYIRNQGYSRPGYNLIGWSTKEGAKEGDEQYATGAKIPVNNQTLYAVWTEKLAADVVNPNILTDKTDAGDKVVVTPNKENAMMRPSAVANGLSVDSNGHLVGQADVKDWSGNQDEERNFNLSVTIVLQVTRPNGNSTNETITVNVPVTIQRDTDGDSIPDVDDSDDDNDGLPDDKDKNPKSKDAEGPVITADDKTVTEKTPFEVPISVTDNDDPDAKVTDVSGLPEGVTYDSNSGKISGSAGQESWTGDSDEVHTYPVTLKATDGSGNESTKEITITVQRDSDGDGEPDVTDPDDDNDGLPDDKDNSPKSKDTEGPVITADDKTVTEKTPFEVPISVTDNDDPDAKVTDVSGLPEGVMYDSDSGKISGSADQETWNDDSDEVHTYPVMLKATDGSGNESTKEITIMVQRDTDSDGTPDVDDSDDDNDGLPDNKDKHPKDQDTEAPVGNTSVEKALRPNDTAQSHHVINRSSSETNLPKTGDSNNYLPLVGVFFLLSALTFFATGKRKEDDEEEDVF</sequence>
<keyword evidence="4" id="KW-0732">Signal</keyword>
<feature type="compositionally biased region" description="Acidic residues" evidence="6">
    <location>
        <begin position="604"/>
        <end position="620"/>
    </location>
</feature>
<dbReference type="eggNOG" id="COG1934">
    <property type="taxonomic scope" value="Bacteria"/>
</dbReference>
<evidence type="ECO:0000256" key="3">
    <source>
        <dbReference type="ARBA" id="ARBA00022525"/>
    </source>
</evidence>
<evidence type="ECO:0000259" key="7">
    <source>
        <dbReference type="Pfam" id="PF00746"/>
    </source>
</evidence>
<comment type="caution">
    <text evidence="8">The sequence shown here is derived from an EMBL/GenBank/DDBJ whole genome shotgun (WGS) entry which is preliminary data.</text>
</comment>
<evidence type="ECO:0000256" key="6">
    <source>
        <dbReference type="SAM" id="MobiDB-lite"/>
    </source>
</evidence>
<evidence type="ECO:0000256" key="4">
    <source>
        <dbReference type="ARBA" id="ARBA00022729"/>
    </source>
</evidence>
<accession>G5JN18</accession>
<dbReference type="InterPro" id="IPR042229">
    <property type="entry name" value="Listeria/Bacterioides_rpt_sf"/>
</dbReference>
<feature type="compositionally biased region" description="Basic and acidic residues" evidence="6">
    <location>
        <begin position="621"/>
        <end position="650"/>
    </location>
</feature>
<feature type="compositionally biased region" description="Polar residues" evidence="6">
    <location>
        <begin position="714"/>
        <end position="728"/>
    </location>
</feature>
<keyword evidence="9" id="KW-1185">Reference proteome</keyword>
<dbReference type="InterPro" id="IPR013783">
    <property type="entry name" value="Ig-like_fold"/>
</dbReference>
<dbReference type="STRING" id="873449.STRCR_1350"/>